<keyword evidence="8" id="KW-0282">Flagellum</keyword>
<sequence length="255" mass="27433">MVYGLYISAEGAQAQSRRLEVISNNLANADTPGFKTEFAILEARDSEAIEQYLDSPGSGSINNIGGGVMVRETATSFRPGPITPTGNPADIAIRGDGYFQVLYEDQVLLTRGGNFMFMPDGRLTTQDGYPVLGSDGTPVQVNPEAKAVHVGNYYNERGEVVIGGDVIPLGIAKPESNADLVKFGQNFFRSMGAAGQIPEEDRLAAPGMLERSSANTITEMMAMIETTRAYESNVNMIKTQDEAIGNLLGRVLRQS</sequence>
<dbReference type="Pfam" id="PF06429">
    <property type="entry name" value="Flg_bbr_C"/>
    <property type="match status" value="1"/>
</dbReference>
<name>A0A2S8FP45_9BACT</name>
<reference evidence="8 9" key="1">
    <citation type="submission" date="2018-02" db="EMBL/GenBank/DDBJ databases">
        <title>Comparative genomes isolates from brazilian mangrove.</title>
        <authorList>
            <person name="Araujo J.E."/>
            <person name="Taketani R.G."/>
            <person name="Silva M.C.P."/>
            <person name="Loureco M.V."/>
            <person name="Andreote F.D."/>
        </authorList>
    </citation>
    <scope>NUCLEOTIDE SEQUENCE [LARGE SCALE GENOMIC DNA]</scope>
    <source>
        <strain evidence="8 9">NAP PRIS-MGV</strain>
    </source>
</reference>
<accession>A0A2S8FP45</accession>
<dbReference type="OrthoDB" id="9804559at2"/>
<dbReference type="InterPro" id="IPR019776">
    <property type="entry name" value="Flagellar_basal_body_rod_CS"/>
</dbReference>
<dbReference type="InterPro" id="IPR001444">
    <property type="entry name" value="Flag_bb_rod_N"/>
</dbReference>
<evidence type="ECO:0000256" key="1">
    <source>
        <dbReference type="ARBA" id="ARBA00004117"/>
    </source>
</evidence>
<dbReference type="Pfam" id="PF00460">
    <property type="entry name" value="Flg_bb_rod"/>
    <property type="match status" value="1"/>
</dbReference>
<gene>
    <name evidence="8" type="ORF">C5Y98_16195</name>
</gene>
<dbReference type="AlphaFoldDB" id="A0A2S8FP45"/>
<evidence type="ECO:0000259" key="7">
    <source>
        <dbReference type="Pfam" id="PF22692"/>
    </source>
</evidence>
<organism evidence="8 9">
    <name type="scientific">Blastopirellula marina</name>
    <dbReference type="NCBI Taxonomy" id="124"/>
    <lineage>
        <taxon>Bacteria</taxon>
        <taxon>Pseudomonadati</taxon>
        <taxon>Planctomycetota</taxon>
        <taxon>Planctomycetia</taxon>
        <taxon>Pirellulales</taxon>
        <taxon>Pirellulaceae</taxon>
        <taxon>Blastopirellula</taxon>
    </lineage>
</organism>
<dbReference type="InterPro" id="IPR037925">
    <property type="entry name" value="FlgE/F/G-like"/>
</dbReference>
<comment type="caution">
    <text evidence="8">The sequence shown here is derived from an EMBL/GenBank/DDBJ whole genome shotgun (WGS) entry which is preliminary data.</text>
</comment>
<dbReference type="PANTHER" id="PTHR30435">
    <property type="entry name" value="FLAGELLAR PROTEIN"/>
    <property type="match status" value="1"/>
</dbReference>
<evidence type="ECO:0000259" key="5">
    <source>
        <dbReference type="Pfam" id="PF00460"/>
    </source>
</evidence>
<feature type="domain" description="Flagellar basal-body/hook protein C-terminal" evidence="6">
    <location>
        <begin position="206"/>
        <end position="247"/>
    </location>
</feature>
<dbReference type="SUPFAM" id="SSF117143">
    <property type="entry name" value="Flagellar hook protein flgE"/>
    <property type="match status" value="1"/>
</dbReference>
<keyword evidence="8" id="KW-0966">Cell projection</keyword>
<evidence type="ECO:0000313" key="8">
    <source>
        <dbReference type="EMBL" id="PQO33770.1"/>
    </source>
</evidence>
<proteinExistence type="inferred from homology"/>
<evidence type="ECO:0000259" key="6">
    <source>
        <dbReference type="Pfam" id="PF06429"/>
    </source>
</evidence>
<protein>
    <submittedName>
        <fullName evidence="8">Flagellar biosynthesis protein FlgF</fullName>
    </submittedName>
</protein>
<comment type="subcellular location">
    <subcellularLocation>
        <location evidence="1 4">Bacterial flagellum basal body</location>
    </subcellularLocation>
</comment>
<evidence type="ECO:0000313" key="9">
    <source>
        <dbReference type="Proteomes" id="UP000239388"/>
    </source>
</evidence>
<feature type="domain" description="Flagellar hook protein FlgE/F/G-like D1" evidence="7">
    <location>
        <begin position="92"/>
        <end position="152"/>
    </location>
</feature>
<dbReference type="Proteomes" id="UP000239388">
    <property type="component" value="Unassembled WGS sequence"/>
</dbReference>
<evidence type="ECO:0000256" key="3">
    <source>
        <dbReference type="ARBA" id="ARBA00023143"/>
    </source>
</evidence>
<keyword evidence="8" id="KW-0969">Cilium</keyword>
<dbReference type="RefSeq" id="WP_105355505.1">
    <property type="nucleotide sequence ID" value="NZ_PUIB01000017.1"/>
</dbReference>
<dbReference type="InterPro" id="IPR010930">
    <property type="entry name" value="Flg_bb/hook_C_dom"/>
</dbReference>
<dbReference type="PANTHER" id="PTHR30435:SF19">
    <property type="entry name" value="FLAGELLAR BASAL-BODY ROD PROTEIN FLGG"/>
    <property type="match status" value="1"/>
</dbReference>
<dbReference type="PROSITE" id="PS00588">
    <property type="entry name" value="FLAGELLA_BB_ROD"/>
    <property type="match status" value="1"/>
</dbReference>
<dbReference type="GO" id="GO:0071978">
    <property type="term" value="P:bacterial-type flagellum-dependent swarming motility"/>
    <property type="evidence" value="ECO:0007669"/>
    <property type="project" value="TreeGrafter"/>
</dbReference>
<dbReference type="NCBIfam" id="TIGR03506">
    <property type="entry name" value="FlgEFG_subfam"/>
    <property type="match status" value="1"/>
</dbReference>
<evidence type="ECO:0000256" key="2">
    <source>
        <dbReference type="ARBA" id="ARBA00009677"/>
    </source>
</evidence>
<dbReference type="Pfam" id="PF22692">
    <property type="entry name" value="LlgE_F_G_D1"/>
    <property type="match status" value="1"/>
</dbReference>
<feature type="domain" description="Flagellar basal body rod protein N-terminal" evidence="5">
    <location>
        <begin position="5"/>
        <end position="35"/>
    </location>
</feature>
<dbReference type="EMBL" id="PUIB01000017">
    <property type="protein sequence ID" value="PQO33770.1"/>
    <property type="molecule type" value="Genomic_DNA"/>
</dbReference>
<keyword evidence="3 4" id="KW-0975">Bacterial flagellum</keyword>
<dbReference type="InterPro" id="IPR020013">
    <property type="entry name" value="Flagellar_FlgE/F/G"/>
</dbReference>
<dbReference type="GO" id="GO:0009425">
    <property type="term" value="C:bacterial-type flagellum basal body"/>
    <property type="evidence" value="ECO:0007669"/>
    <property type="project" value="UniProtKB-SubCell"/>
</dbReference>
<dbReference type="InterPro" id="IPR053967">
    <property type="entry name" value="LlgE_F_G-like_D1"/>
</dbReference>
<evidence type="ECO:0000256" key="4">
    <source>
        <dbReference type="RuleBase" id="RU362116"/>
    </source>
</evidence>
<comment type="similarity">
    <text evidence="2 4">Belongs to the flagella basal body rod proteins family.</text>
</comment>